<dbReference type="RefSeq" id="WP_284052661.1">
    <property type="nucleotide sequence ID" value="NZ_JAGRQC010000001.1"/>
</dbReference>
<keyword evidence="2" id="KW-1185">Reference proteome</keyword>
<comment type="caution">
    <text evidence="1">The sequence shown here is derived from an EMBL/GenBank/DDBJ whole genome shotgun (WGS) entry which is preliminary data.</text>
</comment>
<organism evidence="1 2">
    <name type="scientific">Stakelama marina</name>
    <dbReference type="NCBI Taxonomy" id="2826939"/>
    <lineage>
        <taxon>Bacteria</taxon>
        <taxon>Pseudomonadati</taxon>
        <taxon>Pseudomonadota</taxon>
        <taxon>Alphaproteobacteria</taxon>
        <taxon>Sphingomonadales</taxon>
        <taxon>Sphingomonadaceae</taxon>
        <taxon>Stakelama</taxon>
    </lineage>
</organism>
<dbReference type="AlphaFoldDB" id="A0A8T4IAI4"/>
<evidence type="ECO:0000313" key="1">
    <source>
        <dbReference type="EMBL" id="MBR0551381.1"/>
    </source>
</evidence>
<protein>
    <submittedName>
        <fullName evidence="1">DOMON-like domain-containing protein</fullName>
    </submittedName>
</protein>
<reference evidence="1" key="1">
    <citation type="submission" date="2021-04" db="EMBL/GenBank/DDBJ databases">
        <title>Ouciella asimina sp. nov., isolated from the surface seawater in the hydrothermal field of Okinawa Trough.</title>
        <authorList>
            <person name="Shuang W."/>
        </authorList>
    </citation>
    <scope>NUCLEOTIDE SEQUENCE</scope>
    <source>
        <strain evidence="1">LXI357</strain>
    </source>
</reference>
<evidence type="ECO:0000313" key="2">
    <source>
        <dbReference type="Proteomes" id="UP000676996"/>
    </source>
</evidence>
<accession>A0A8T4IAI4</accession>
<name>A0A8T4IAI4_9SPHN</name>
<dbReference type="Proteomes" id="UP000676996">
    <property type="component" value="Unassembled WGS sequence"/>
</dbReference>
<gene>
    <name evidence="1" type="ORF">J7S20_02545</name>
</gene>
<dbReference type="EMBL" id="JAGRQC010000001">
    <property type="protein sequence ID" value="MBR0551381.1"/>
    <property type="molecule type" value="Genomic_DNA"/>
</dbReference>
<dbReference type="CDD" id="cd09627">
    <property type="entry name" value="DOMON_murB_like"/>
    <property type="match status" value="1"/>
</dbReference>
<sequence>MQAKLIPHPQTPCEALGGITVTVAPRRGACLGISFRARGNIGAIAWPGERERGEGLWQRADELWRHSCFEMFVARENGCDYHEVNAATSGQWAGYRFDAYREGMTTADDLAMIAGKWRRLRDRAEMHLLVELPPAYREVSLDVGLSAVIEGKNGSKSYWALAHSQAKPDFHDRACFALKVPAAKRT</sequence>
<proteinExistence type="predicted"/>